<dbReference type="SMART" id="SM00530">
    <property type="entry name" value="HTH_XRE"/>
    <property type="match status" value="1"/>
</dbReference>
<dbReference type="Gene3D" id="1.25.40.10">
    <property type="entry name" value="Tetratricopeptide repeat domain"/>
    <property type="match status" value="1"/>
</dbReference>
<dbReference type="SMART" id="SM00382">
    <property type="entry name" value="AAA"/>
    <property type="match status" value="1"/>
</dbReference>
<dbReference type="CDD" id="cd00093">
    <property type="entry name" value="HTH_XRE"/>
    <property type="match status" value="1"/>
</dbReference>
<comment type="caution">
    <text evidence="2">The sequence shown here is derived from an EMBL/GenBank/DDBJ whole genome shotgun (WGS) entry which is preliminary data.</text>
</comment>
<keyword evidence="3" id="KW-1185">Reference proteome</keyword>
<protein>
    <submittedName>
        <fullName evidence="2">XRE family transcriptional regulator</fullName>
    </submittedName>
</protein>
<evidence type="ECO:0000259" key="1">
    <source>
        <dbReference type="PROSITE" id="PS50943"/>
    </source>
</evidence>
<evidence type="ECO:0000313" key="2">
    <source>
        <dbReference type="EMBL" id="GGM74754.1"/>
    </source>
</evidence>
<dbReference type="SUPFAM" id="SSF52540">
    <property type="entry name" value="P-loop containing nucleoside triphosphate hydrolases"/>
    <property type="match status" value="1"/>
</dbReference>
<dbReference type="PANTHER" id="PTHR47691:SF3">
    <property type="entry name" value="HTH-TYPE TRANSCRIPTIONAL REGULATOR RV0890C-RELATED"/>
    <property type="match status" value="1"/>
</dbReference>
<dbReference type="SUPFAM" id="SSF48452">
    <property type="entry name" value="TPR-like"/>
    <property type="match status" value="1"/>
</dbReference>
<reference evidence="3" key="1">
    <citation type="journal article" date="2019" name="Int. J. Syst. Evol. Microbiol.">
        <title>The Global Catalogue of Microorganisms (GCM) 10K type strain sequencing project: providing services to taxonomists for standard genome sequencing and annotation.</title>
        <authorList>
            <consortium name="The Broad Institute Genomics Platform"/>
            <consortium name="The Broad Institute Genome Sequencing Center for Infectious Disease"/>
            <person name="Wu L."/>
            <person name="Ma J."/>
        </authorList>
    </citation>
    <scope>NUCLEOTIDE SEQUENCE [LARGE SCALE GENOMIC DNA]</scope>
    <source>
        <strain evidence="3">CGMCC 4.7319</strain>
    </source>
</reference>
<dbReference type="InterPro" id="IPR003593">
    <property type="entry name" value="AAA+_ATPase"/>
</dbReference>
<dbReference type="Pfam" id="PF13560">
    <property type="entry name" value="HTH_31"/>
    <property type="match status" value="1"/>
</dbReference>
<dbReference type="RefSeq" id="WP_189153175.1">
    <property type="nucleotide sequence ID" value="NZ_BMNC01000001.1"/>
</dbReference>
<dbReference type="PANTHER" id="PTHR47691">
    <property type="entry name" value="REGULATOR-RELATED"/>
    <property type="match status" value="1"/>
</dbReference>
<dbReference type="Pfam" id="PF13424">
    <property type="entry name" value="TPR_12"/>
    <property type="match status" value="1"/>
</dbReference>
<dbReference type="InterPro" id="IPR027417">
    <property type="entry name" value="P-loop_NTPase"/>
</dbReference>
<gene>
    <name evidence="2" type="ORF">GCM10011609_08310</name>
</gene>
<accession>A0ABQ2HBM7</accession>
<dbReference type="Proteomes" id="UP000597656">
    <property type="component" value="Unassembled WGS sequence"/>
</dbReference>
<evidence type="ECO:0000313" key="3">
    <source>
        <dbReference type="Proteomes" id="UP000597656"/>
    </source>
</evidence>
<organism evidence="2 3">
    <name type="scientific">Lentzea pudingi</name>
    <dbReference type="NCBI Taxonomy" id="1789439"/>
    <lineage>
        <taxon>Bacteria</taxon>
        <taxon>Bacillati</taxon>
        <taxon>Actinomycetota</taxon>
        <taxon>Actinomycetes</taxon>
        <taxon>Pseudonocardiales</taxon>
        <taxon>Pseudonocardiaceae</taxon>
        <taxon>Lentzea</taxon>
    </lineage>
</organism>
<dbReference type="InterPro" id="IPR010982">
    <property type="entry name" value="Lambda_DNA-bd_dom_sf"/>
</dbReference>
<dbReference type="Gene3D" id="1.10.260.40">
    <property type="entry name" value="lambda repressor-like DNA-binding domains"/>
    <property type="match status" value="1"/>
</dbReference>
<proteinExistence type="predicted"/>
<dbReference type="SUPFAM" id="SSF47413">
    <property type="entry name" value="lambda repressor-like DNA-binding domains"/>
    <property type="match status" value="1"/>
</dbReference>
<dbReference type="EMBL" id="BMNC01000001">
    <property type="protein sequence ID" value="GGM74754.1"/>
    <property type="molecule type" value="Genomic_DNA"/>
</dbReference>
<dbReference type="InterPro" id="IPR001387">
    <property type="entry name" value="Cro/C1-type_HTH"/>
</dbReference>
<dbReference type="Gene3D" id="3.40.50.300">
    <property type="entry name" value="P-loop containing nucleotide triphosphate hydrolases"/>
    <property type="match status" value="1"/>
</dbReference>
<dbReference type="InterPro" id="IPR011990">
    <property type="entry name" value="TPR-like_helical_dom_sf"/>
</dbReference>
<sequence length="833" mass="88226">MNFRYGRPVPPEGSAFAELLRRHRANAALSQVELAKLSGISDRALRDLEQGRRVPRSQSARLMATALKLTGDDLTAFLAAAHPRSAPVRSAPPSTDGLVGRTGELRSLLDLVLQARHRLISITGPAGAGKSRLAAELAVLLHGRTDLVVSTLDLSAVTDVALVGDLVADALGCGPSRLAPPDRVAAHLRDRRVVLVVDRFEQLVDAAAELAALPRRCPGLTVVVTSQRPLRVRDERVVALAGLPPETAAELFVRRALLASPEFAVDQDTAAAIETICRKVDHLPLAIELAAGWVRLMRPADLAERLTHRLRYLTDGARDLPARHRSLRTAIESTLDLVSVGARATFGRLGGFDGGVRLDDLESVLGRCLTELTELVDINLVRITPDGGSSRCTLPDTVAELAGEQLRASGERDDVRRRIASHYLGGLRDGSTVFGPLDAANIRASVRWAVSEDPARLDADTAMALVRYYESTGRLGEGAELLSQAGADDFPVLLVRAGQLAALRGDLEGAAETARRALAAAAETDYSTRTAALSLLGLVAVEQGKPRAAMTHLRTALVAARRSGDDAMLGRVLNNFSSVFAEIGRPGDAFRQLEAALAAKKRAGTGPVDLGRTVFNLAFLALDLGDTATAVSRAGEAVPLLTTGGHTLLAAFAECTAALALLGEDPAAAAAALRRTDLLLAHSSGGNGNDRVEATVHLRASVVRHGLGDAKAAWRELAAALRISLSHTTRDRDAVAEALELHTRYLCAHDPAAATVLLGASDRLRRKKITPFATAARDHSVAVASAVLGHDRWAEHFEIGRAFDDATLTAFVDGLAGQSAYRQTTSPPAMSAT</sequence>
<feature type="domain" description="HTH cro/C1-type" evidence="1">
    <location>
        <begin position="20"/>
        <end position="74"/>
    </location>
</feature>
<dbReference type="PROSITE" id="PS50943">
    <property type="entry name" value="HTH_CROC1"/>
    <property type="match status" value="1"/>
</dbReference>
<name>A0ABQ2HBM7_9PSEU</name>